<organism evidence="5 6">
    <name type="scientific">Massilia agilis</name>
    <dbReference type="NCBI Taxonomy" id="1811226"/>
    <lineage>
        <taxon>Bacteria</taxon>
        <taxon>Pseudomonadati</taxon>
        <taxon>Pseudomonadota</taxon>
        <taxon>Betaproteobacteria</taxon>
        <taxon>Burkholderiales</taxon>
        <taxon>Oxalobacteraceae</taxon>
        <taxon>Telluria group</taxon>
        <taxon>Massilia</taxon>
    </lineage>
</organism>
<keyword evidence="3" id="KW-0325">Glycoprotein</keyword>
<dbReference type="PANTHER" id="PTHR10426">
    <property type="entry name" value="STRICTOSIDINE SYNTHASE-RELATED"/>
    <property type="match status" value="1"/>
</dbReference>
<proteinExistence type="inferred from homology"/>
<dbReference type="InterPro" id="IPR018119">
    <property type="entry name" value="Strictosidine_synth_cons-reg"/>
</dbReference>
<evidence type="ECO:0000313" key="6">
    <source>
        <dbReference type="Proteomes" id="UP001206126"/>
    </source>
</evidence>
<keyword evidence="6" id="KW-1185">Reference proteome</keyword>
<evidence type="ECO:0000256" key="1">
    <source>
        <dbReference type="ARBA" id="ARBA00009191"/>
    </source>
</evidence>
<dbReference type="RefSeq" id="WP_258820651.1">
    <property type="nucleotide sequence ID" value="NZ_JANUHB010000001.1"/>
</dbReference>
<name>A0ABT2D6F3_9BURK</name>
<dbReference type="InterPro" id="IPR011042">
    <property type="entry name" value="6-blade_b-propeller_TolB-like"/>
</dbReference>
<accession>A0ABT2D6F3</accession>
<evidence type="ECO:0000256" key="2">
    <source>
        <dbReference type="ARBA" id="ARBA00022553"/>
    </source>
</evidence>
<dbReference type="Proteomes" id="UP001206126">
    <property type="component" value="Unassembled WGS sequence"/>
</dbReference>
<comment type="similarity">
    <text evidence="1">Belongs to the strictosidine synthase family.</text>
</comment>
<dbReference type="SUPFAM" id="SSF63829">
    <property type="entry name" value="Calcium-dependent phosphotriesterase"/>
    <property type="match status" value="1"/>
</dbReference>
<sequence length="355" mass="37445">MFIIVALASYLAFWPVPIEPRAWQAPQSPGYTGVHAANSKLAGLQRIALDGEAGPEHVAVGPHGKLYASVASGHILRMNADGSGKEVFSTTGGRPLGIAFDASGGMVVADSVRGLLSIAPDGSPTLLANEAAGQAIGVANGVTVAGSGKFYFTDTSSRFPGAQWGQEGALLDVFEQSCTGRVLEYDPGARAARVVAHGLCFANGIVLSADEQSLFVSESTRYRVLKIAVAAAQLDVSAPSSQASVVLDKLPGYPDNLTRGLDGRIWLGLAGPRNMLDQMAGHPWMRKLALRIPRVLWRMPKPYGHVIAFTEDGKVVADLQDPSGETRTTTGATETVDGLYIHSVDATSIGWRPRQ</sequence>
<dbReference type="PANTHER" id="PTHR10426:SF88">
    <property type="entry name" value="ADIPOCYTE PLASMA MEMBRANE-ASSOCIATED PROTEIN HEMOMUCIN-RELATED"/>
    <property type="match status" value="1"/>
</dbReference>
<protein>
    <submittedName>
        <fullName evidence="5">SMP-30/gluconolactonase/LRE family protein</fullName>
    </submittedName>
</protein>
<evidence type="ECO:0000313" key="5">
    <source>
        <dbReference type="EMBL" id="MCS0806881.1"/>
    </source>
</evidence>
<dbReference type="Pfam" id="PF20067">
    <property type="entry name" value="SSL_N"/>
    <property type="match status" value="1"/>
</dbReference>
<feature type="domain" description="Strictosidine synthase conserved region" evidence="4">
    <location>
        <begin position="140"/>
        <end position="227"/>
    </location>
</feature>
<keyword evidence="2" id="KW-0597">Phosphoprotein</keyword>
<comment type="caution">
    <text evidence="5">The sequence shown here is derived from an EMBL/GenBank/DDBJ whole genome shotgun (WGS) entry which is preliminary data.</text>
</comment>
<dbReference type="Pfam" id="PF03088">
    <property type="entry name" value="Str_synth"/>
    <property type="match status" value="1"/>
</dbReference>
<evidence type="ECO:0000259" key="4">
    <source>
        <dbReference type="Pfam" id="PF03088"/>
    </source>
</evidence>
<dbReference type="EMBL" id="JANUHB010000001">
    <property type="protein sequence ID" value="MCS0806881.1"/>
    <property type="molecule type" value="Genomic_DNA"/>
</dbReference>
<gene>
    <name evidence="5" type="ORF">NX774_02990</name>
</gene>
<evidence type="ECO:0000256" key="3">
    <source>
        <dbReference type="ARBA" id="ARBA00023180"/>
    </source>
</evidence>
<reference evidence="5 6" key="1">
    <citation type="submission" date="2022-08" db="EMBL/GenBank/DDBJ databases">
        <title>Reclassification of Massilia species as members of the genera Telluria, Duganella, Pseudoduganella, Mokoshia gen. nov. and Zemynaea gen. nov. using orthogonal and non-orthogonal genome-based approaches.</title>
        <authorList>
            <person name="Bowman J.P."/>
        </authorList>
    </citation>
    <scope>NUCLEOTIDE SEQUENCE [LARGE SCALE GENOMIC DNA]</scope>
    <source>
        <strain evidence="5 6">JCM 31605</strain>
    </source>
</reference>
<dbReference type="Gene3D" id="2.120.10.30">
    <property type="entry name" value="TolB, C-terminal domain"/>
    <property type="match status" value="1"/>
</dbReference>